<dbReference type="NCBIfam" id="NF041551">
    <property type="entry name" value="YlcI_YnfO_N"/>
    <property type="match status" value="1"/>
</dbReference>
<proteinExistence type="predicted"/>
<dbReference type="GO" id="GO:0006355">
    <property type="term" value="P:regulation of DNA-templated transcription"/>
    <property type="evidence" value="ECO:0007669"/>
    <property type="project" value="InterPro"/>
</dbReference>
<dbReference type="AlphaFoldDB" id="A0A6B1DVW3"/>
<protein>
    <submittedName>
        <fullName evidence="2">Ribbon-helix-helix protein, CopG family</fullName>
    </submittedName>
</protein>
<sequence>MSTQITVRLPDELAIALGEAAAALKCSRAEVVRQAIEQYLEDFDDLSVAIERLRDPSDPVLDWDEMRRELLRVG</sequence>
<dbReference type="InterPro" id="IPR013321">
    <property type="entry name" value="Arc_rbn_hlx_hlx"/>
</dbReference>
<name>A0A6B1DVW3_9CHLR</name>
<organism evidence="2">
    <name type="scientific">Caldilineaceae bacterium SB0662_bin_9</name>
    <dbReference type="NCBI Taxonomy" id="2605258"/>
    <lineage>
        <taxon>Bacteria</taxon>
        <taxon>Bacillati</taxon>
        <taxon>Chloroflexota</taxon>
        <taxon>Caldilineae</taxon>
        <taxon>Caldilineales</taxon>
        <taxon>Caldilineaceae</taxon>
    </lineage>
</organism>
<feature type="domain" description="Ribbon-helix-helix protein CopG" evidence="1">
    <location>
        <begin position="4"/>
        <end position="41"/>
    </location>
</feature>
<comment type="caution">
    <text evidence="2">The sequence shown here is derived from an EMBL/GenBank/DDBJ whole genome shotgun (WGS) entry which is preliminary data.</text>
</comment>
<accession>A0A6B1DVW3</accession>
<evidence type="ECO:0000313" key="2">
    <source>
        <dbReference type="EMBL" id="MYD91481.1"/>
    </source>
</evidence>
<gene>
    <name evidence="2" type="ORF">F4Y08_14305</name>
</gene>
<dbReference type="InterPro" id="IPR002145">
    <property type="entry name" value="CopG"/>
</dbReference>
<evidence type="ECO:0000259" key="1">
    <source>
        <dbReference type="Pfam" id="PF01402"/>
    </source>
</evidence>
<dbReference type="InterPro" id="IPR010985">
    <property type="entry name" value="Ribbon_hlx_hlx"/>
</dbReference>
<dbReference type="Gene3D" id="1.10.1220.10">
    <property type="entry name" value="Met repressor-like"/>
    <property type="match status" value="1"/>
</dbReference>
<dbReference type="Pfam" id="PF01402">
    <property type="entry name" value="RHH_1"/>
    <property type="match status" value="1"/>
</dbReference>
<reference evidence="2" key="1">
    <citation type="submission" date="2019-09" db="EMBL/GenBank/DDBJ databases">
        <title>Characterisation of the sponge microbiome using genome-centric metagenomics.</title>
        <authorList>
            <person name="Engelberts J.P."/>
            <person name="Robbins S.J."/>
            <person name="De Goeij J.M."/>
            <person name="Aranda M."/>
            <person name="Bell S.C."/>
            <person name="Webster N.S."/>
        </authorList>
    </citation>
    <scope>NUCLEOTIDE SEQUENCE</scope>
    <source>
        <strain evidence="2">SB0662_bin_9</strain>
    </source>
</reference>
<dbReference type="EMBL" id="VXPY01000097">
    <property type="protein sequence ID" value="MYD91481.1"/>
    <property type="molecule type" value="Genomic_DNA"/>
</dbReference>
<dbReference type="SUPFAM" id="SSF47598">
    <property type="entry name" value="Ribbon-helix-helix"/>
    <property type="match status" value="1"/>
</dbReference>